<dbReference type="PROSITE" id="PS50943">
    <property type="entry name" value="HTH_CROC1"/>
    <property type="match status" value="1"/>
</dbReference>
<dbReference type="SUPFAM" id="SSF47413">
    <property type="entry name" value="lambda repressor-like DNA-binding domains"/>
    <property type="match status" value="1"/>
</dbReference>
<dbReference type="PANTHER" id="PTHR46558:SF11">
    <property type="entry name" value="HTH-TYPE TRANSCRIPTIONAL REGULATOR XRE"/>
    <property type="match status" value="1"/>
</dbReference>
<organism evidence="4 5">
    <name type="scientific">Trichococcus pasteurii</name>
    <dbReference type="NCBI Taxonomy" id="43064"/>
    <lineage>
        <taxon>Bacteria</taxon>
        <taxon>Bacillati</taxon>
        <taxon>Bacillota</taxon>
        <taxon>Bacilli</taxon>
        <taxon>Lactobacillales</taxon>
        <taxon>Carnobacteriaceae</taxon>
        <taxon>Trichococcus</taxon>
    </lineage>
</organism>
<accession>A0A1W1ID75</accession>
<feature type="domain" description="HTH cro/C1-type" evidence="3">
    <location>
        <begin position="7"/>
        <end position="61"/>
    </location>
</feature>
<evidence type="ECO:0000313" key="4">
    <source>
        <dbReference type="EMBL" id="SLM50861.1"/>
    </source>
</evidence>
<sequence length="211" mass="24179">MNFGNVLKRLRKEAKMTQAGLAKAAGVSRTYLSDVENNRYNPSVDLVKKLSAALENSVHSYESIFTLLMSAANYSVHNVKDLELVSSLIKEYQDNGENAFLAKSLKDLASEAPQELQSISNMLLSYIESTHNRVGKELESELERIITNYFNDFALYDPSMFSVYLTDDLEKHINGLKEGMLLHEDEKEEYERWIQLIEKFIAEVKDLQEQK</sequence>
<evidence type="ECO:0000259" key="3">
    <source>
        <dbReference type="PROSITE" id="PS50943"/>
    </source>
</evidence>
<keyword evidence="1" id="KW-0238">DNA-binding</keyword>
<dbReference type="PANTHER" id="PTHR46558">
    <property type="entry name" value="TRACRIPTIONAL REGULATORY PROTEIN-RELATED-RELATED"/>
    <property type="match status" value="1"/>
</dbReference>
<dbReference type="AlphaFoldDB" id="A0A1W1ID75"/>
<evidence type="ECO:0000313" key="5">
    <source>
        <dbReference type="Proteomes" id="UP000195985"/>
    </source>
</evidence>
<evidence type="ECO:0000256" key="2">
    <source>
        <dbReference type="SAM" id="Coils"/>
    </source>
</evidence>
<dbReference type="SMART" id="SM00530">
    <property type="entry name" value="HTH_XRE"/>
    <property type="match status" value="1"/>
</dbReference>
<dbReference type="InterPro" id="IPR010982">
    <property type="entry name" value="Lambda_DNA-bd_dom_sf"/>
</dbReference>
<dbReference type="STRING" id="43064.SAMN04488086_10348"/>
<keyword evidence="5" id="KW-1185">Reference proteome</keyword>
<dbReference type="Proteomes" id="UP000195985">
    <property type="component" value="Unassembled WGS sequence"/>
</dbReference>
<dbReference type="Gene3D" id="1.10.260.40">
    <property type="entry name" value="lambda repressor-like DNA-binding domains"/>
    <property type="match status" value="1"/>
</dbReference>
<feature type="coiled-coil region" evidence="2">
    <location>
        <begin position="183"/>
        <end position="210"/>
    </location>
</feature>
<dbReference type="RefSeq" id="WP_177208533.1">
    <property type="nucleotide sequence ID" value="NZ_FONM01000003.1"/>
</dbReference>
<protein>
    <recommendedName>
        <fullName evidence="3">HTH cro/C1-type domain-containing protein</fullName>
    </recommendedName>
</protein>
<dbReference type="CDD" id="cd00093">
    <property type="entry name" value="HTH_XRE"/>
    <property type="match status" value="1"/>
</dbReference>
<dbReference type="GO" id="GO:0003677">
    <property type="term" value="F:DNA binding"/>
    <property type="evidence" value="ECO:0007669"/>
    <property type="project" value="UniProtKB-KW"/>
</dbReference>
<reference evidence="5" key="1">
    <citation type="submission" date="2016-04" db="EMBL/GenBank/DDBJ databases">
        <authorList>
            <person name="Strepis N."/>
        </authorList>
    </citation>
    <scope>NUCLEOTIDE SEQUENCE [LARGE SCALE GENOMIC DNA]</scope>
</reference>
<proteinExistence type="predicted"/>
<dbReference type="Pfam" id="PF01381">
    <property type="entry name" value="HTH_3"/>
    <property type="match status" value="1"/>
</dbReference>
<gene>
    <name evidence="4" type="ORF">TPAS_533</name>
</gene>
<name>A0A1W1ID75_9LACT</name>
<dbReference type="EMBL" id="FWEY01000001">
    <property type="protein sequence ID" value="SLM50861.1"/>
    <property type="molecule type" value="Genomic_DNA"/>
</dbReference>
<dbReference type="InterPro" id="IPR001387">
    <property type="entry name" value="Cro/C1-type_HTH"/>
</dbReference>
<keyword evidence="2" id="KW-0175">Coiled coil</keyword>
<evidence type="ECO:0000256" key="1">
    <source>
        <dbReference type="ARBA" id="ARBA00023125"/>
    </source>
</evidence>